<accession>A0A146LQH3</accession>
<feature type="domain" description="Peptidase S1" evidence="7">
    <location>
        <begin position="1"/>
        <end position="236"/>
    </location>
</feature>
<dbReference type="InterPro" id="IPR050430">
    <property type="entry name" value="Peptidase_S1"/>
</dbReference>
<dbReference type="Gene3D" id="2.40.10.10">
    <property type="entry name" value="Trypsin-like serine proteases"/>
    <property type="match status" value="1"/>
</dbReference>
<dbReference type="InterPro" id="IPR018114">
    <property type="entry name" value="TRYPSIN_HIS"/>
</dbReference>
<dbReference type="Pfam" id="PF00089">
    <property type="entry name" value="Trypsin"/>
    <property type="match status" value="1"/>
</dbReference>
<name>A0A146LQH3_LYGHE</name>
<dbReference type="PANTHER" id="PTHR24276:SF98">
    <property type="entry name" value="FI18310P1-RELATED"/>
    <property type="match status" value="1"/>
</dbReference>
<dbReference type="SUPFAM" id="SSF50494">
    <property type="entry name" value="Trypsin-like serine proteases"/>
    <property type="match status" value="1"/>
</dbReference>
<keyword evidence="2 6" id="KW-0645">Protease</keyword>
<evidence type="ECO:0000256" key="3">
    <source>
        <dbReference type="ARBA" id="ARBA00022801"/>
    </source>
</evidence>
<dbReference type="EMBL" id="GDHC01009617">
    <property type="protein sequence ID" value="JAQ09012.1"/>
    <property type="molecule type" value="Transcribed_RNA"/>
</dbReference>
<dbReference type="InterPro" id="IPR001314">
    <property type="entry name" value="Peptidase_S1A"/>
</dbReference>
<dbReference type="PROSITE" id="PS00134">
    <property type="entry name" value="TRYPSIN_HIS"/>
    <property type="match status" value="1"/>
</dbReference>
<dbReference type="GO" id="GO:0004252">
    <property type="term" value="F:serine-type endopeptidase activity"/>
    <property type="evidence" value="ECO:0007669"/>
    <property type="project" value="InterPro"/>
</dbReference>
<keyword evidence="3 6" id="KW-0378">Hydrolase</keyword>
<protein>
    <submittedName>
        <fullName evidence="8">Glandular kallikrein, prostatic</fullName>
    </submittedName>
</protein>
<organism evidence="8">
    <name type="scientific">Lygus hesperus</name>
    <name type="common">Western plant bug</name>
    <dbReference type="NCBI Taxonomy" id="30085"/>
    <lineage>
        <taxon>Eukaryota</taxon>
        <taxon>Metazoa</taxon>
        <taxon>Ecdysozoa</taxon>
        <taxon>Arthropoda</taxon>
        <taxon>Hexapoda</taxon>
        <taxon>Insecta</taxon>
        <taxon>Pterygota</taxon>
        <taxon>Neoptera</taxon>
        <taxon>Paraneoptera</taxon>
        <taxon>Hemiptera</taxon>
        <taxon>Heteroptera</taxon>
        <taxon>Panheteroptera</taxon>
        <taxon>Cimicomorpha</taxon>
        <taxon>Miridae</taxon>
        <taxon>Mirini</taxon>
        <taxon>Lygus</taxon>
    </lineage>
</organism>
<dbReference type="SMART" id="SM00020">
    <property type="entry name" value="Tryp_SPc"/>
    <property type="match status" value="1"/>
</dbReference>
<evidence type="ECO:0000256" key="5">
    <source>
        <dbReference type="ARBA" id="ARBA00023157"/>
    </source>
</evidence>
<keyword evidence="5" id="KW-1015">Disulfide bond</keyword>
<evidence type="ECO:0000256" key="2">
    <source>
        <dbReference type="ARBA" id="ARBA00022670"/>
    </source>
</evidence>
<dbReference type="InterPro" id="IPR001254">
    <property type="entry name" value="Trypsin_dom"/>
</dbReference>
<dbReference type="InterPro" id="IPR043504">
    <property type="entry name" value="Peptidase_S1_PA_chymotrypsin"/>
</dbReference>
<dbReference type="PRINTS" id="PR00722">
    <property type="entry name" value="CHYMOTRYPSIN"/>
</dbReference>
<dbReference type="InterPro" id="IPR009003">
    <property type="entry name" value="Peptidase_S1_PA"/>
</dbReference>
<dbReference type="InterPro" id="IPR033116">
    <property type="entry name" value="TRYPSIN_SER"/>
</dbReference>
<sequence>MFGGDIVTFNINFTYVVRVLYFATPSIIKSCSSAAISPDVLLSAAHCLVEKETDPVDHNNIQLTVLGPFANEMMFRVKKAYIHPEYKPNKAYDISLIQAESPLPVKPLEVSWTPTAYNGEDCLAAGFGSRYIHPFQGKLAIPVLSWIPYPSGLILPKPTCALLKAIANENVICILLLGGVGPCGGDSGGPIICNGALHGLLSRGMILGGDNCGAARGILVYESVHAYREWIFTTITKSNDLSSSRPVRGSLLLLTLVLFLSLGSHRNTVHPIIYLKL</sequence>
<dbReference type="AlphaFoldDB" id="A0A146LQH3"/>
<dbReference type="PROSITE" id="PS50240">
    <property type="entry name" value="TRYPSIN_DOM"/>
    <property type="match status" value="1"/>
</dbReference>
<comment type="similarity">
    <text evidence="1">Belongs to the peptidase S1 family.</text>
</comment>
<evidence type="ECO:0000256" key="1">
    <source>
        <dbReference type="ARBA" id="ARBA00007664"/>
    </source>
</evidence>
<dbReference type="PROSITE" id="PS00135">
    <property type="entry name" value="TRYPSIN_SER"/>
    <property type="match status" value="1"/>
</dbReference>
<evidence type="ECO:0000256" key="6">
    <source>
        <dbReference type="RuleBase" id="RU363034"/>
    </source>
</evidence>
<gene>
    <name evidence="8" type="primary">KLK2_1</name>
    <name evidence="8" type="ORF">g.43162</name>
</gene>
<evidence type="ECO:0000256" key="4">
    <source>
        <dbReference type="ARBA" id="ARBA00022825"/>
    </source>
</evidence>
<evidence type="ECO:0000313" key="8">
    <source>
        <dbReference type="EMBL" id="JAQ09012.1"/>
    </source>
</evidence>
<proteinExistence type="inferred from homology"/>
<dbReference type="PANTHER" id="PTHR24276">
    <property type="entry name" value="POLYSERASE-RELATED"/>
    <property type="match status" value="1"/>
</dbReference>
<reference evidence="8" key="1">
    <citation type="journal article" date="2016" name="Gigascience">
        <title>De novo construction of an expanded transcriptome assembly for the western tarnished plant bug, Lygus hesperus.</title>
        <authorList>
            <person name="Tassone E.E."/>
            <person name="Geib S.M."/>
            <person name="Hall B."/>
            <person name="Fabrick J.A."/>
            <person name="Brent C.S."/>
            <person name="Hull J.J."/>
        </authorList>
    </citation>
    <scope>NUCLEOTIDE SEQUENCE</scope>
</reference>
<evidence type="ECO:0000259" key="7">
    <source>
        <dbReference type="PROSITE" id="PS50240"/>
    </source>
</evidence>
<keyword evidence="4 6" id="KW-0720">Serine protease</keyword>
<dbReference type="GO" id="GO:0006508">
    <property type="term" value="P:proteolysis"/>
    <property type="evidence" value="ECO:0007669"/>
    <property type="project" value="UniProtKB-KW"/>
</dbReference>